<accession>A0ABS4D9L1</accession>
<reference evidence="6 7" key="1">
    <citation type="submission" date="2021-03" db="EMBL/GenBank/DDBJ databases">
        <authorList>
            <person name="Grouzdev D.S."/>
        </authorList>
    </citation>
    <scope>NUCLEOTIDE SEQUENCE [LARGE SCALE GENOMIC DNA]</scope>
    <source>
        <strain evidence="6 7">M50-1</strain>
    </source>
</reference>
<organism evidence="6 7">
    <name type="scientific">Candidatus Chloroploca mongolica</name>
    <dbReference type="NCBI Taxonomy" id="2528176"/>
    <lineage>
        <taxon>Bacteria</taxon>
        <taxon>Bacillati</taxon>
        <taxon>Chloroflexota</taxon>
        <taxon>Chloroflexia</taxon>
        <taxon>Chloroflexales</taxon>
        <taxon>Chloroflexineae</taxon>
        <taxon>Oscillochloridaceae</taxon>
        <taxon>Candidatus Chloroploca</taxon>
    </lineage>
</organism>
<evidence type="ECO:0000256" key="2">
    <source>
        <dbReference type="ARBA" id="ARBA00022729"/>
    </source>
</evidence>
<dbReference type="Pfam" id="PF13458">
    <property type="entry name" value="Peripla_BP_6"/>
    <property type="match status" value="2"/>
</dbReference>
<dbReference type="InterPro" id="IPR028081">
    <property type="entry name" value="Leu-bd"/>
</dbReference>
<dbReference type="EMBL" id="SIJK02000015">
    <property type="protein sequence ID" value="MBP1466104.1"/>
    <property type="molecule type" value="Genomic_DNA"/>
</dbReference>
<sequence>MKRVSLLVLIALLGALIAACGGAPAAQPTAAPGDPAATAAPEQPTTPPAEEPTTAPSGATIKIASQSPLSGPQAALGTGIRNGAQLAIEQLAQPLIDLGFTVELAPFDDQARAEVGSANAKNIVSDPEIMCVVGHLNSGVALASLPDYQNASLAMVSPANTNPNITEGGYGVAFRVVGRDDVQGIVGEQFAREELGAASVYIIHDTTAYGQGVAEFFRLAAEENGMEVLGFEGTEEQSDFSAILTPIQAANPDLIYFGGLYPQAGPLFRQARDRGITAQFLGPDGLDSPELATLAGDAVDGMHYTSVAAPVSQFPNAAQFATDYEAQFNGTATPFSAQSYDAAGICITGIAAAAEAAGGVPTRAQVLEELKGLAAYEGITGDYTFNENGDPNPATYFVLQANVADWNANALITRLEIAPPGSESTTTPPPAATEAEPLVDLIAALGAEVADLNLGTIKLASQSPLSGPQAALGTGIRNGAELNVEQLNELLADAGVTFELAPFDDQARAEVGSANAKNIVSDPDVLCVVGHLNSGVALASLPDYQNASLAMVSPANTNPNITEGGYGVAFRVVGRDDVQGIVGEQFAREELGAASVYIIHDTTAYGQGVAEFFRLAAEENGMEVLGFEGTEEQSDFSAILTPIQAANPDLIYFGGLYPQAGPLFRQARDRGITAQFLGPDGLDSPELATLAGDAVDGMHYTSVAAPVSQFPNAAQFATDYEAQFNGPATPFSAQAYDSAAFCVAGILQAAVDAAAAPTRAQVVDAIRGLPALGGITGDYKFNENGDPEVATYFVLQANIVDWNENALITRLDIAPPQ</sequence>
<comment type="caution">
    <text evidence="6">The sequence shown here is derived from an EMBL/GenBank/DDBJ whole genome shotgun (WGS) entry which is preliminary data.</text>
</comment>
<evidence type="ECO:0000256" key="3">
    <source>
        <dbReference type="SAM" id="MobiDB-lite"/>
    </source>
</evidence>
<dbReference type="PANTHER" id="PTHR47151">
    <property type="entry name" value="LEU/ILE/VAL-BINDING ABC TRANSPORTER SUBUNIT"/>
    <property type="match status" value="1"/>
</dbReference>
<feature type="domain" description="Leucine-binding protein" evidence="5">
    <location>
        <begin position="456"/>
        <end position="796"/>
    </location>
</feature>
<protein>
    <submittedName>
        <fullName evidence="6">Branched-chain amino acid ABC transporter substrate-binding protein</fullName>
    </submittedName>
</protein>
<dbReference type="RefSeq" id="WP_135478113.1">
    <property type="nucleotide sequence ID" value="NZ_SIJK02000015.1"/>
</dbReference>
<comment type="similarity">
    <text evidence="1">Belongs to the leucine-binding protein family.</text>
</comment>
<dbReference type="PROSITE" id="PS51257">
    <property type="entry name" value="PROKAR_LIPOPROTEIN"/>
    <property type="match status" value="1"/>
</dbReference>
<feature type="domain" description="Leucine-binding protein" evidence="5">
    <location>
        <begin position="60"/>
        <end position="401"/>
    </location>
</feature>
<feature type="region of interest" description="Disordered" evidence="3">
    <location>
        <begin position="24"/>
        <end position="56"/>
    </location>
</feature>
<proteinExistence type="inferred from homology"/>
<evidence type="ECO:0000256" key="1">
    <source>
        <dbReference type="ARBA" id="ARBA00010062"/>
    </source>
</evidence>
<evidence type="ECO:0000313" key="7">
    <source>
        <dbReference type="Proteomes" id="UP001193081"/>
    </source>
</evidence>
<feature type="signal peptide" evidence="4">
    <location>
        <begin position="1"/>
        <end position="25"/>
    </location>
</feature>
<name>A0ABS4D9L1_9CHLR</name>
<dbReference type="Proteomes" id="UP001193081">
    <property type="component" value="Unassembled WGS sequence"/>
</dbReference>
<evidence type="ECO:0000256" key="4">
    <source>
        <dbReference type="SAM" id="SignalP"/>
    </source>
</evidence>
<keyword evidence="7" id="KW-1185">Reference proteome</keyword>
<evidence type="ECO:0000313" key="6">
    <source>
        <dbReference type="EMBL" id="MBP1466104.1"/>
    </source>
</evidence>
<gene>
    <name evidence="6" type="ORF">EYB53_010350</name>
</gene>
<dbReference type="Gene3D" id="3.40.50.2300">
    <property type="match status" value="4"/>
</dbReference>
<feature type="chain" id="PRO_5046307147" evidence="4">
    <location>
        <begin position="26"/>
        <end position="817"/>
    </location>
</feature>
<dbReference type="PANTHER" id="PTHR47151:SF2">
    <property type="entry name" value="AMINO ACID BINDING PROTEIN"/>
    <property type="match status" value="1"/>
</dbReference>
<keyword evidence="2 4" id="KW-0732">Signal</keyword>
<dbReference type="CDD" id="cd06342">
    <property type="entry name" value="PBP1_ABC_LIVBP-like"/>
    <property type="match status" value="2"/>
</dbReference>
<dbReference type="InterPro" id="IPR028082">
    <property type="entry name" value="Peripla_BP_I"/>
</dbReference>
<evidence type="ECO:0000259" key="5">
    <source>
        <dbReference type="Pfam" id="PF13458"/>
    </source>
</evidence>
<feature type="compositionally biased region" description="Low complexity" evidence="3">
    <location>
        <begin position="24"/>
        <end position="43"/>
    </location>
</feature>
<dbReference type="SUPFAM" id="SSF53822">
    <property type="entry name" value="Periplasmic binding protein-like I"/>
    <property type="match status" value="2"/>
</dbReference>